<proteinExistence type="predicted"/>
<dbReference type="InterPro" id="IPR006158">
    <property type="entry name" value="Cobalamin-bd"/>
</dbReference>
<dbReference type="PROSITE" id="PS51332">
    <property type="entry name" value="B12_BINDING"/>
    <property type="match status" value="1"/>
</dbReference>
<name>E1YLX6_9BACT</name>
<evidence type="ECO:0000256" key="7">
    <source>
        <dbReference type="ARBA" id="ARBA00023014"/>
    </source>
</evidence>
<dbReference type="SFLD" id="SFLDS00029">
    <property type="entry name" value="Radical_SAM"/>
    <property type="match status" value="1"/>
</dbReference>
<dbReference type="InterPro" id="IPR023404">
    <property type="entry name" value="rSAM_horseshoe"/>
</dbReference>
<keyword evidence="3" id="KW-0808">Transferase</keyword>
<dbReference type="InterPro" id="IPR006638">
    <property type="entry name" value="Elp3/MiaA/NifB-like_rSAM"/>
</dbReference>
<gene>
    <name evidence="10" type="ORF">N47_E46210</name>
</gene>
<feature type="domain" description="Radical SAM core" evidence="9">
    <location>
        <begin position="200"/>
        <end position="415"/>
    </location>
</feature>
<dbReference type="SFLD" id="SFLDG01082">
    <property type="entry name" value="B12-binding_domain_containing"/>
    <property type="match status" value="1"/>
</dbReference>
<dbReference type="EMBL" id="FR695877">
    <property type="protein sequence ID" value="CBX31109.1"/>
    <property type="molecule type" value="Genomic_DNA"/>
</dbReference>
<dbReference type="PROSITE" id="PS51918">
    <property type="entry name" value="RADICAL_SAM"/>
    <property type="match status" value="1"/>
</dbReference>
<evidence type="ECO:0000256" key="2">
    <source>
        <dbReference type="ARBA" id="ARBA00022603"/>
    </source>
</evidence>
<evidence type="ECO:0000313" key="10">
    <source>
        <dbReference type="EMBL" id="CBX31109.1"/>
    </source>
</evidence>
<sequence>MKILLVKPYPELLVAKRLQEGFLHLEPLELEIVAGGVSREDEVFILDLSIESNPLEFFLNELVRISPDMVGFSGYSTNVDVIKKLAKMVRNYDQYIITCVGGVHATLLPQDYAVDQIDIIVRGEGGTVIKEMLRRFKKGETLHYDNRALSPKDPDFEAKTKLAPPVYPSVEEIPRPRRYLVQRSKYFCVWTSSQSGKLDTMFPRVASLRTSIGCAFSCSFCVIPFLMHGKYLQRSPIDVADEIAAISEEHIYFVDDEMFLNPERVARIAELLIERCIKKKYISWARSDTIVKYPEVFRIWKKAGLELIYVGLESMDKIRLDEYSKRTDVETNGKAIEILKQLGITLHATFIVHPDFTRDDFKRLEKEVKGLCPAEVTFTVLSPSPGTTSWYDNKKIFICDPYRFYDCMHSVLPTRLPLKRFYQHFGRLNSLALRSNPIRVNKIKIPLKDLYRAITGGTKYIFSLYNIYKDYLTDKRW</sequence>
<evidence type="ECO:0000256" key="6">
    <source>
        <dbReference type="ARBA" id="ARBA00023004"/>
    </source>
</evidence>
<comment type="cofactor">
    <cofactor evidence="1">
        <name>[4Fe-4S] cluster</name>
        <dbReference type="ChEBI" id="CHEBI:49883"/>
    </cofactor>
</comment>
<evidence type="ECO:0000259" key="8">
    <source>
        <dbReference type="PROSITE" id="PS51332"/>
    </source>
</evidence>
<dbReference type="AlphaFoldDB" id="E1YLX6"/>
<dbReference type="GO" id="GO:0005829">
    <property type="term" value="C:cytosol"/>
    <property type="evidence" value="ECO:0007669"/>
    <property type="project" value="TreeGrafter"/>
</dbReference>
<protein>
    <submittedName>
        <fullName evidence="10">Uncharacterized protein</fullName>
    </submittedName>
</protein>
<dbReference type="GO" id="GO:0046872">
    <property type="term" value="F:metal ion binding"/>
    <property type="evidence" value="ECO:0007669"/>
    <property type="project" value="UniProtKB-KW"/>
</dbReference>
<accession>E1YLX6</accession>
<dbReference type="Pfam" id="PF04055">
    <property type="entry name" value="Radical_SAM"/>
    <property type="match status" value="1"/>
</dbReference>
<keyword evidence="2" id="KW-0489">Methyltransferase</keyword>
<organism evidence="10">
    <name type="scientific">uncultured Desulfobacterium sp</name>
    <dbReference type="NCBI Taxonomy" id="201089"/>
    <lineage>
        <taxon>Bacteria</taxon>
        <taxon>Pseudomonadati</taxon>
        <taxon>Thermodesulfobacteriota</taxon>
        <taxon>Desulfobacteria</taxon>
        <taxon>Desulfobacterales</taxon>
        <taxon>Desulfobacteriaceae</taxon>
        <taxon>Desulfobacterium</taxon>
        <taxon>environmental samples</taxon>
    </lineage>
</organism>
<dbReference type="InterPro" id="IPR007197">
    <property type="entry name" value="rSAM"/>
</dbReference>
<dbReference type="InterPro" id="IPR051198">
    <property type="entry name" value="BchE-like"/>
</dbReference>
<keyword evidence="7" id="KW-0411">Iron-sulfur</keyword>
<keyword evidence="4" id="KW-0949">S-adenosyl-L-methionine</keyword>
<dbReference type="CDD" id="cd01335">
    <property type="entry name" value="Radical_SAM"/>
    <property type="match status" value="1"/>
</dbReference>
<dbReference type="PANTHER" id="PTHR43409:SF7">
    <property type="entry name" value="BLL1977 PROTEIN"/>
    <property type="match status" value="1"/>
</dbReference>
<dbReference type="SFLD" id="SFLDG01123">
    <property type="entry name" value="methyltransferase_(Class_B)"/>
    <property type="match status" value="1"/>
</dbReference>
<keyword evidence="5" id="KW-0479">Metal-binding</keyword>
<evidence type="ECO:0000256" key="1">
    <source>
        <dbReference type="ARBA" id="ARBA00001966"/>
    </source>
</evidence>
<dbReference type="Pfam" id="PF02310">
    <property type="entry name" value="B12-binding"/>
    <property type="match status" value="1"/>
</dbReference>
<evidence type="ECO:0000256" key="5">
    <source>
        <dbReference type="ARBA" id="ARBA00022723"/>
    </source>
</evidence>
<dbReference type="InterPro" id="IPR058240">
    <property type="entry name" value="rSAM_sf"/>
</dbReference>
<reference evidence="10" key="1">
    <citation type="journal article" date="2011" name="Environ. Microbiol.">
        <title>Genomic insights into the metabolic potential of the polycyclic aromatic hydrocarbon degrading sulfate-reducing Deltaproteobacterium N47.</title>
        <authorList>
            <person name="Bergmann F."/>
            <person name="Selesi D."/>
            <person name="Weinmaier T."/>
            <person name="Tischler P."/>
            <person name="Rattei T."/>
            <person name="Meckenstock R.U."/>
        </authorList>
    </citation>
    <scope>NUCLEOTIDE SEQUENCE</scope>
</reference>
<evidence type="ECO:0000256" key="3">
    <source>
        <dbReference type="ARBA" id="ARBA00022679"/>
    </source>
</evidence>
<feature type="domain" description="B12-binding" evidence="8">
    <location>
        <begin position="9"/>
        <end position="143"/>
    </location>
</feature>
<dbReference type="SMART" id="SM00729">
    <property type="entry name" value="Elp3"/>
    <property type="match status" value="1"/>
</dbReference>
<keyword evidence="6" id="KW-0408">Iron</keyword>
<dbReference type="Gene3D" id="3.40.50.280">
    <property type="entry name" value="Cobalamin-binding domain"/>
    <property type="match status" value="1"/>
</dbReference>
<dbReference type="GO" id="GO:0051539">
    <property type="term" value="F:4 iron, 4 sulfur cluster binding"/>
    <property type="evidence" value="ECO:0007669"/>
    <property type="project" value="UniProtKB-KW"/>
</dbReference>
<dbReference type="PANTHER" id="PTHR43409">
    <property type="entry name" value="ANAEROBIC MAGNESIUM-PROTOPORPHYRIN IX MONOMETHYL ESTER CYCLASE-RELATED"/>
    <property type="match status" value="1"/>
</dbReference>
<evidence type="ECO:0000256" key="4">
    <source>
        <dbReference type="ARBA" id="ARBA00022691"/>
    </source>
</evidence>
<dbReference type="InterPro" id="IPR034466">
    <property type="entry name" value="Methyltransferase_Class_B"/>
</dbReference>
<dbReference type="Gene3D" id="3.80.30.20">
    <property type="entry name" value="tm_1862 like domain"/>
    <property type="match status" value="1"/>
</dbReference>
<dbReference type="GO" id="GO:0031419">
    <property type="term" value="F:cobalamin binding"/>
    <property type="evidence" value="ECO:0007669"/>
    <property type="project" value="InterPro"/>
</dbReference>
<dbReference type="SUPFAM" id="SSF102114">
    <property type="entry name" value="Radical SAM enzymes"/>
    <property type="match status" value="1"/>
</dbReference>
<dbReference type="GO" id="GO:0003824">
    <property type="term" value="F:catalytic activity"/>
    <property type="evidence" value="ECO:0007669"/>
    <property type="project" value="InterPro"/>
</dbReference>
<evidence type="ECO:0000259" key="9">
    <source>
        <dbReference type="PROSITE" id="PS51918"/>
    </source>
</evidence>